<accession>A0ABS4JC31</accession>
<feature type="compositionally biased region" description="Basic and acidic residues" evidence="1">
    <location>
        <begin position="18"/>
        <end position="31"/>
    </location>
</feature>
<dbReference type="RefSeq" id="WP_209858523.1">
    <property type="nucleotide sequence ID" value="NZ_JAGGLD010000001.1"/>
</dbReference>
<organism evidence="2 3">
    <name type="scientific">Paenibacillus shirakamiensis</name>
    <dbReference type="NCBI Taxonomy" id="1265935"/>
    <lineage>
        <taxon>Bacteria</taxon>
        <taxon>Bacillati</taxon>
        <taxon>Bacillota</taxon>
        <taxon>Bacilli</taxon>
        <taxon>Bacillales</taxon>
        <taxon>Paenibacillaceae</taxon>
        <taxon>Paenibacillus</taxon>
    </lineage>
</organism>
<protein>
    <submittedName>
        <fullName evidence="2">Uncharacterized protein</fullName>
    </submittedName>
</protein>
<reference evidence="2 3" key="1">
    <citation type="submission" date="2021-03" db="EMBL/GenBank/DDBJ databases">
        <title>Genomic Encyclopedia of Type Strains, Phase IV (KMG-IV): sequencing the most valuable type-strain genomes for metagenomic binning, comparative biology and taxonomic classification.</title>
        <authorList>
            <person name="Goeker M."/>
        </authorList>
    </citation>
    <scope>NUCLEOTIDE SEQUENCE [LARGE SCALE GENOMIC DNA]</scope>
    <source>
        <strain evidence="2 3">DSM 26806</strain>
    </source>
</reference>
<proteinExistence type="predicted"/>
<gene>
    <name evidence="2" type="ORF">J2Z69_000299</name>
</gene>
<dbReference type="Proteomes" id="UP001519288">
    <property type="component" value="Unassembled WGS sequence"/>
</dbReference>
<evidence type="ECO:0000256" key="1">
    <source>
        <dbReference type="SAM" id="MobiDB-lite"/>
    </source>
</evidence>
<name>A0ABS4JC31_9BACL</name>
<evidence type="ECO:0000313" key="2">
    <source>
        <dbReference type="EMBL" id="MBP1999280.1"/>
    </source>
</evidence>
<dbReference type="EMBL" id="JAGGLD010000001">
    <property type="protein sequence ID" value="MBP1999280.1"/>
    <property type="molecule type" value="Genomic_DNA"/>
</dbReference>
<evidence type="ECO:0000313" key="3">
    <source>
        <dbReference type="Proteomes" id="UP001519288"/>
    </source>
</evidence>
<sequence length="56" mass="6077">MNSDQDKRGSGVDPIPSVDKERPAATDHLEDLVGGIMDGLTQENDDKTGNKEHNND</sequence>
<keyword evidence="3" id="KW-1185">Reference proteome</keyword>
<feature type="region of interest" description="Disordered" evidence="1">
    <location>
        <begin position="1"/>
        <end position="56"/>
    </location>
</feature>
<comment type="caution">
    <text evidence="2">The sequence shown here is derived from an EMBL/GenBank/DDBJ whole genome shotgun (WGS) entry which is preliminary data.</text>
</comment>
<feature type="compositionally biased region" description="Basic and acidic residues" evidence="1">
    <location>
        <begin position="44"/>
        <end position="56"/>
    </location>
</feature>
<feature type="compositionally biased region" description="Basic and acidic residues" evidence="1">
    <location>
        <begin position="1"/>
        <end position="10"/>
    </location>
</feature>